<evidence type="ECO:0000256" key="3">
    <source>
        <dbReference type="ARBA" id="ARBA00022679"/>
    </source>
</evidence>
<dbReference type="SMART" id="SM00028">
    <property type="entry name" value="TPR"/>
    <property type="match status" value="3"/>
</dbReference>
<dbReference type="PANTHER" id="PTHR46803">
    <property type="entry name" value="E3 UBIQUITIN-PROTEIN LIGASE CHIP"/>
    <property type="match status" value="1"/>
</dbReference>
<accession>A0A8H7UNG8</accession>
<keyword evidence="4" id="KW-0677">Repeat</keyword>
<dbReference type="GO" id="GO:0006515">
    <property type="term" value="P:protein quality control for misfolded or incompletely synthesized proteins"/>
    <property type="evidence" value="ECO:0007669"/>
    <property type="project" value="TreeGrafter"/>
</dbReference>
<dbReference type="PROSITE" id="PS50005">
    <property type="entry name" value="TPR"/>
    <property type="match status" value="1"/>
</dbReference>
<evidence type="ECO:0000313" key="9">
    <source>
        <dbReference type="Proteomes" id="UP000612746"/>
    </source>
</evidence>
<dbReference type="SUPFAM" id="SSF57850">
    <property type="entry name" value="RING/U-box"/>
    <property type="match status" value="1"/>
</dbReference>
<feature type="non-terminal residue" evidence="8">
    <location>
        <position position="1"/>
    </location>
</feature>
<dbReference type="GO" id="GO:0045862">
    <property type="term" value="P:positive regulation of proteolysis"/>
    <property type="evidence" value="ECO:0007669"/>
    <property type="project" value="TreeGrafter"/>
</dbReference>
<gene>
    <name evidence="8" type="ORF">INT44_002049</name>
</gene>
<protein>
    <recommendedName>
        <fullName evidence="2">RING-type E3 ubiquitin transferase</fullName>
        <ecNumber evidence="2">2.3.2.27</ecNumber>
    </recommendedName>
</protein>
<dbReference type="Pfam" id="PF04564">
    <property type="entry name" value="U-box"/>
    <property type="match status" value="1"/>
</dbReference>
<evidence type="ECO:0000313" key="8">
    <source>
        <dbReference type="EMBL" id="KAG2185259.1"/>
    </source>
</evidence>
<dbReference type="Proteomes" id="UP000612746">
    <property type="component" value="Unassembled WGS sequence"/>
</dbReference>
<reference evidence="8" key="1">
    <citation type="submission" date="2020-12" db="EMBL/GenBank/DDBJ databases">
        <title>Metabolic potential, ecology and presence of endohyphal bacteria is reflected in genomic diversity of Mucoromycotina.</title>
        <authorList>
            <person name="Muszewska A."/>
            <person name="Okrasinska A."/>
            <person name="Steczkiewicz K."/>
            <person name="Drgas O."/>
            <person name="Orlowska M."/>
            <person name="Perlinska-Lenart U."/>
            <person name="Aleksandrzak-Piekarczyk T."/>
            <person name="Szatraj K."/>
            <person name="Zielenkiewicz U."/>
            <person name="Pilsyk S."/>
            <person name="Malc E."/>
            <person name="Mieczkowski P."/>
            <person name="Kruszewska J.S."/>
            <person name="Biernat P."/>
            <person name="Pawlowska J."/>
        </authorList>
    </citation>
    <scope>NUCLEOTIDE SEQUENCE</scope>
    <source>
        <strain evidence="8">WA0000051536</strain>
    </source>
</reference>
<comment type="catalytic activity">
    <reaction evidence="1">
        <text>S-ubiquitinyl-[E2 ubiquitin-conjugating enzyme]-L-cysteine + [acceptor protein]-L-lysine = [E2 ubiquitin-conjugating enzyme]-L-cysteine + N(6)-ubiquitinyl-[acceptor protein]-L-lysine.</text>
        <dbReference type="EC" id="2.3.2.27"/>
    </reaction>
</comment>
<dbReference type="InterPro" id="IPR019734">
    <property type="entry name" value="TPR_rpt"/>
</dbReference>
<dbReference type="SMART" id="SM00504">
    <property type="entry name" value="Ubox"/>
    <property type="match status" value="1"/>
</dbReference>
<comment type="caution">
    <text evidence="8">The sequence shown here is derived from an EMBL/GenBank/DDBJ whole genome shotgun (WGS) entry which is preliminary data.</text>
</comment>
<dbReference type="PANTHER" id="PTHR46803:SF2">
    <property type="entry name" value="E3 UBIQUITIN-PROTEIN LIGASE CHIP"/>
    <property type="match status" value="1"/>
</dbReference>
<dbReference type="Gene3D" id="1.25.40.10">
    <property type="entry name" value="Tetratricopeptide repeat domain"/>
    <property type="match status" value="1"/>
</dbReference>
<sequence length="303" mass="35281">RHKPSTTKVLVSSAATVFHIHLRVFKRHKPNPSSLGNKYFAEHDYRNAIQEYSTAIIKDSTQVAYFTNRALCYSKLERYSEAIQDCRKAIELDSHTVKGHYLLGNALIEKKMFTEAYTLAMEQRVKYVGDILQALLVARKKKWDENEVARIERESEVFKYVKGLVEKERKELLDEAGNDEEKVDDVNFIQDERLTRIQKVFEQSKENVMVGGHPNVATVDEKYQMHIWTRFHLTLCTTRALHQVDGITYERHSIETHFEKIGEFDPLTRRPCTRKDLIPNLSLREAIEEFLAENGWAAGKHDI</sequence>
<feature type="domain" description="U-box" evidence="7">
    <location>
        <begin position="245"/>
        <end position="297"/>
    </location>
</feature>
<evidence type="ECO:0000256" key="4">
    <source>
        <dbReference type="ARBA" id="ARBA00022737"/>
    </source>
</evidence>
<evidence type="ECO:0000259" key="7">
    <source>
        <dbReference type="PROSITE" id="PS51698"/>
    </source>
</evidence>
<dbReference type="InterPro" id="IPR013083">
    <property type="entry name" value="Znf_RING/FYVE/PHD"/>
</dbReference>
<dbReference type="SUPFAM" id="SSF48452">
    <property type="entry name" value="TPR-like"/>
    <property type="match status" value="1"/>
</dbReference>
<dbReference type="Gene3D" id="6.10.140.2020">
    <property type="match status" value="1"/>
</dbReference>
<evidence type="ECO:0000256" key="6">
    <source>
        <dbReference type="PROSITE-ProRule" id="PRU00339"/>
    </source>
</evidence>
<dbReference type="GO" id="GO:0005737">
    <property type="term" value="C:cytoplasm"/>
    <property type="evidence" value="ECO:0007669"/>
    <property type="project" value="TreeGrafter"/>
</dbReference>
<evidence type="ECO:0000256" key="1">
    <source>
        <dbReference type="ARBA" id="ARBA00000900"/>
    </source>
</evidence>
<feature type="repeat" description="TPR" evidence="6">
    <location>
        <begin position="63"/>
        <end position="96"/>
    </location>
</feature>
<dbReference type="Pfam" id="PF18391">
    <property type="entry name" value="CHIP_TPR_N"/>
    <property type="match status" value="1"/>
</dbReference>
<name>A0A8H7UNG8_9FUNG</name>
<dbReference type="PROSITE" id="PS51698">
    <property type="entry name" value="U_BOX"/>
    <property type="match status" value="1"/>
</dbReference>
<dbReference type="OrthoDB" id="629492at2759"/>
<dbReference type="InterPro" id="IPR041312">
    <property type="entry name" value="CHIP_TPR_N"/>
</dbReference>
<dbReference type="GO" id="GO:0043161">
    <property type="term" value="P:proteasome-mediated ubiquitin-dependent protein catabolic process"/>
    <property type="evidence" value="ECO:0007669"/>
    <property type="project" value="TreeGrafter"/>
</dbReference>
<dbReference type="Gene3D" id="3.30.40.10">
    <property type="entry name" value="Zinc/RING finger domain, C3HC4 (zinc finger)"/>
    <property type="match status" value="1"/>
</dbReference>
<dbReference type="EC" id="2.3.2.27" evidence="2"/>
<keyword evidence="5" id="KW-0833">Ubl conjugation pathway</keyword>
<proteinExistence type="predicted"/>
<dbReference type="Pfam" id="PF00515">
    <property type="entry name" value="TPR_1"/>
    <property type="match status" value="1"/>
</dbReference>
<dbReference type="GO" id="GO:0000209">
    <property type="term" value="P:protein polyubiquitination"/>
    <property type="evidence" value="ECO:0007669"/>
    <property type="project" value="TreeGrafter"/>
</dbReference>
<dbReference type="AlphaFoldDB" id="A0A8H7UNG8"/>
<dbReference type="GO" id="GO:0071218">
    <property type="term" value="P:cellular response to misfolded protein"/>
    <property type="evidence" value="ECO:0007669"/>
    <property type="project" value="TreeGrafter"/>
</dbReference>
<dbReference type="GO" id="GO:0051087">
    <property type="term" value="F:protein-folding chaperone binding"/>
    <property type="evidence" value="ECO:0007669"/>
    <property type="project" value="TreeGrafter"/>
</dbReference>
<keyword evidence="9" id="KW-1185">Reference proteome</keyword>
<keyword evidence="3" id="KW-0808">Transferase</keyword>
<evidence type="ECO:0000256" key="2">
    <source>
        <dbReference type="ARBA" id="ARBA00012483"/>
    </source>
</evidence>
<dbReference type="GO" id="GO:0061630">
    <property type="term" value="F:ubiquitin protein ligase activity"/>
    <property type="evidence" value="ECO:0007669"/>
    <property type="project" value="UniProtKB-EC"/>
</dbReference>
<organism evidence="8 9">
    <name type="scientific">Umbelopsis vinacea</name>
    <dbReference type="NCBI Taxonomy" id="44442"/>
    <lineage>
        <taxon>Eukaryota</taxon>
        <taxon>Fungi</taxon>
        <taxon>Fungi incertae sedis</taxon>
        <taxon>Mucoromycota</taxon>
        <taxon>Mucoromycotina</taxon>
        <taxon>Umbelopsidomycetes</taxon>
        <taxon>Umbelopsidales</taxon>
        <taxon>Umbelopsidaceae</taxon>
        <taxon>Umbelopsis</taxon>
    </lineage>
</organism>
<dbReference type="InterPro" id="IPR003613">
    <property type="entry name" value="Ubox_domain"/>
</dbReference>
<dbReference type="InterPro" id="IPR011990">
    <property type="entry name" value="TPR-like_helical_dom_sf"/>
</dbReference>
<dbReference type="EMBL" id="JAEPRA010000005">
    <property type="protein sequence ID" value="KAG2185259.1"/>
    <property type="molecule type" value="Genomic_DNA"/>
</dbReference>
<evidence type="ECO:0000256" key="5">
    <source>
        <dbReference type="ARBA" id="ARBA00022786"/>
    </source>
</evidence>
<keyword evidence="6" id="KW-0802">TPR repeat</keyword>